<feature type="domain" description="Ig-like" evidence="4">
    <location>
        <begin position="106"/>
        <end position="194"/>
    </location>
</feature>
<feature type="domain" description="Ig-like" evidence="4">
    <location>
        <begin position="301"/>
        <end position="397"/>
    </location>
</feature>
<reference evidence="5" key="1">
    <citation type="submission" date="2023-03" db="EMBL/GenBank/DDBJ databases">
        <title>Electrophorus voltai genome.</title>
        <authorList>
            <person name="Bian C."/>
        </authorList>
    </citation>
    <scope>NUCLEOTIDE SEQUENCE</scope>
    <source>
        <strain evidence="5">CB-2022</strain>
        <tissue evidence="5">Muscle</tissue>
    </source>
</reference>
<feature type="domain" description="Ig-like" evidence="4">
    <location>
        <begin position="4"/>
        <end position="101"/>
    </location>
</feature>
<gene>
    <name evidence="5" type="ORF">P4O66_007406</name>
</gene>
<dbReference type="InterPro" id="IPR003597">
    <property type="entry name" value="Ig_C1-set"/>
</dbReference>
<dbReference type="FunFam" id="2.60.40.10:FF:000283">
    <property type="entry name" value="Immunoglobulin kappa constant"/>
    <property type="match status" value="1"/>
</dbReference>
<dbReference type="FunFam" id="2.60.40.10:FF:002350">
    <property type="entry name" value="Immunoglobulin heavy variable 1-4"/>
    <property type="match status" value="1"/>
</dbReference>
<evidence type="ECO:0000259" key="4">
    <source>
        <dbReference type="PROSITE" id="PS50835"/>
    </source>
</evidence>
<dbReference type="Pfam" id="PF07654">
    <property type="entry name" value="C1-set"/>
    <property type="match status" value="4"/>
</dbReference>
<dbReference type="AlphaFoldDB" id="A0AAD9DYV9"/>
<feature type="domain" description="Ig-like" evidence="4">
    <location>
        <begin position="217"/>
        <end position="289"/>
    </location>
</feature>
<keyword evidence="3" id="KW-0812">Transmembrane</keyword>
<name>A0AAD9DYV9_9TELE</name>
<dbReference type="InterPro" id="IPR013783">
    <property type="entry name" value="Ig-like_fold"/>
</dbReference>
<organism evidence="5 6">
    <name type="scientific">Electrophorus voltai</name>
    <dbReference type="NCBI Taxonomy" id="2609070"/>
    <lineage>
        <taxon>Eukaryota</taxon>
        <taxon>Metazoa</taxon>
        <taxon>Chordata</taxon>
        <taxon>Craniata</taxon>
        <taxon>Vertebrata</taxon>
        <taxon>Euteleostomi</taxon>
        <taxon>Actinopterygii</taxon>
        <taxon>Neopterygii</taxon>
        <taxon>Teleostei</taxon>
        <taxon>Ostariophysi</taxon>
        <taxon>Gymnotiformes</taxon>
        <taxon>Gymnotoidei</taxon>
        <taxon>Gymnotidae</taxon>
        <taxon>Electrophorus</taxon>
    </lineage>
</organism>
<dbReference type="InterPro" id="IPR036179">
    <property type="entry name" value="Ig-like_dom_sf"/>
</dbReference>
<dbReference type="InterPro" id="IPR050380">
    <property type="entry name" value="Immune_Resp_Modulators"/>
</dbReference>
<dbReference type="PROSITE" id="PS50835">
    <property type="entry name" value="IG_LIKE"/>
    <property type="match status" value="4"/>
</dbReference>
<evidence type="ECO:0000313" key="6">
    <source>
        <dbReference type="Proteomes" id="UP001239994"/>
    </source>
</evidence>
<comment type="caution">
    <text evidence="5">The sequence shown here is derived from an EMBL/GenBank/DDBJ whole genome shotgun (WGS) entry which is preliminary data.</text>
</comment>
<protein>
    <recommendedName>
        <fullName evidence="4">Ig-like domain-containing protein</fullName>
    </recommendedName>
</protein>
<sequence length="451" mass="50629">VQSPPASIFAMSQCGSGLDGLLTLGCLTSGFSPADSLKFKWTDPRGKELTKFTQYPVFQTSGSYTSVSHVQVNASHWSTEKSFTCTAEHLAGTKTETIKIPVIQQPTISLVKVSEGKSIMCVLEDFSPKDFTVKWKEDGTDVNGMNLQKNQSKEGLYTAASILEVTESKWKSNVEYTCKVKHNGQTFEKKQRFTVDLSVKIKGLVVKELFVNNRGVMECVITGKNKQDVKEAKVSWTRENIPETQVTEAEVQNTGEQYTKISTLTFNQTYWFSGNTFKCSATWKQKHISDDISINQIGQKPTILIYKPEKINPHHVSLVCEINSSPSMDVYAIWTTKNQKEYIEGNITSPIFKNNNSKSVFNILTVTKQEYENVSSTFTCAVKYGGMKTPDMPLLVTTSKNHSQQIVFCYDEEALDEDEFSSLWSTASSFIFLFIFSLIYSTVLSLSKMKS</sequence>
<evidence type="ECO:0000313" key="5">
    <source>
        <dbReference type="EMBL" id="KAK1799156.1"/>
    </source>
</evidence>
<feature type="transmembrane region" description="Helical" evidence="3">
    <location>
        <begin position="423"/>
        <end position="446"/>
    </location>
</feature>
<keyword evidence="1" id="KW-1015">Disulfide bond</keyword>
<keyword evidence="6" id="KW-1185">Reference proteome</keyword>
<accession>A0AAD9DYV9</accession>
<dbReference type="PANTHER" id="PTHR23411">
    <property type="entry name" value="TAPASIN"/>
    <property type="match status" value="1"/>
</dbReference>
<dbReference type="Proteomes" id="UP001239994">
    <property type="component" value="Unassembled WGS sequence"/>
</dbReference>
<dbReference type="InterPro" id="IPR007110">
    <property type="entry name" value="Ig-like_dom"/>
</dbReference>
<dbReference type="Gene3D" id="2.60.40.10">
    <property type="entry name" value="Immunoglobulins"/>
    <property type="match status" value="4"/>
</dbReference>
<evidence type="ECO:0000256" key="3">
    <source>
        <dbReference type="SAM" id="Phobius"/>
    </source>
</evidence>
<evidence type="ECO:0000256" key="2">
    <source>
        <dbReference type="ARBA" id="ARBA00023319"/>
    </source>
</evidence>
<keyword evidence="3" id="KW-1133">Transmembrane helix</keyword>
<evidence type="ECO:0000256" key="1">
    <source>
        <dbReference type="ARBA" id="ARBA00023157"/>
    </source>
</evidence>
<feature type="non-terminal residue" evidence="5">
    <location>
        <position position="451"/>
    </location>
</feature>
<keyword evidence="2" id="KW-0393">Immunoglobulin domain</keyword>
<dbReference type="SUPFAM" id="SSF48726">
    <property type="entry name" value="Immunoglobulin"/>
    <property type="match status" value="4"/>
</dbReference>
<keyword evidence="3" id="KW-0472">Membrane</keyword>
<dbReference type="InterPro" id="IPR003006">
    <property type="entry name" value="Ig/MHC_CS"/>
</dbReference>
<proteinExistence type="predicted"/>
<dbReference type="SMART" id="SM00407">
    <property type="entry name" value="IGc1"/>
    <property type="match status" value="3"/>
</dbReference>
<dbReference type="PROSITE" id="PS00290">
    <property type="entry name" value="IG_MHC"/>
    <property type="match status" value="1"/>
</dbReference>
<dbReference type="EMBL" id="JAROKS010000012">
    <property type="protein sequence ID" value="KAK1799156.1"/>
    <property type="molecule type" value="Genomic_DNA"/>
</dbReference>